<protein>
    <submittedName>
        <fullName evidence="1">Uncharacterized protein</fullName>
    </submittedName>
</protein>
<sequence>MGFSAVSMPMPTFLLISGGGQERRVEVIAVICSRTTTIPYPPSHQSEGNAPKRPTTTMVCQSPIPTDSEDCLYFTLQIILRSGMQ</sequence>
<evidence type="ECO:0000313" key="1">
    <source>
        <dbReference type="EMBL" id="TXB98274.1"/>
    </source>
</evidence>
<gene>
    <name evidence="1" type="ORF">FocTR4_00013434</name>
</gene>
<name>A0A5C6SHR4_FUSOC</name>
<comment type="caution">
    <text evidence="1">The sequence shown here is derived from an EMBL/GenBank/DDBJ whole genome shotgun (WGS) entry which is preliminary data.</text>
</comment>
<dbReference type="AlphaFoldDB" id="A0A5C6SHR4"/>
<proteinExistence type="predicted"/>
<reference evidence="1 2" key="1">
    <citation type="submission" date="2019-07" db="EMBL/GenBank/DDBJ databases">
        <title>The First High-Quality Draft Genome Sequence of the Causal Agent of the Current Panama Disease Epidemic.</title>
        <authorList>
            <person name="Warmington R.J."/>
            <person name="Kay W."/>
            <person name="Jeffries A."/>
            <person name="Bebber D."/>
            <person name="Moore K."/>
            <person name="Studholme D.J."/>
        </authorList>
    </citation>
    <scope>NUCLEOTIDE SEQUENCE [LARGE SCALE GENOMIC DNA]</scope>
    <source>
        <strain evidence="1 2">TR4</strain>
    </source>
</reference>
<accession>A0A5C6SHR4</accession>
<organism evidence="1 2">
    <name type="scientific">Fusarium oxysporum f. sp. cubense</name>
    <dbReference type="NCBI Taxonomy" id="61366"/>
    <lineage>
        <taxon>Eukaryota</taxon>
        <taxon>Fungi</taxon>
        <taxon>Dikarya</taxon>
        <taxon>Ascomycota</taxon>
        <taxon>Pezizomycotina</taxon>
        <taxon>Sordariomycetes</taxon>
        <taxon>Hypocreomycetidae</taxon>
        <taxon>Hypocreales</taxon>
        <taxon>Nectriaceae</taxon>
        <taxon>Fusarium</taxon>
        <taxon>Fusarium oxysporum species complex</taxon>
    </lineage>
</organism>
<dbReference type="EMBL" id="VMNF01000012">
    <property type="protein sequence ID" value="TXB98274.1"/>
    <property type="molecule type" value="Genomic_DNA"/>
</dbReference>
<evidence type="ECO:0000313" key="2">
    <source>
        <dbReference type="Proteomes" id="UP000321331"/>
    </source>
</evidence>
<dbReference type="Proteomes" id="UP000321331">
    <property type="component" value="Unassembled WGS sequence"/>
</dbReference>